<dbReference type="InterPro" id="IPR020846">
    <property type="entry name" value="MFS_dom"/>
</dbReference>
<evidence type="ECO:0000256" key="8">
    <source>
        <dbReference type="SAM" id="MobiDB-lite"/>
    </source>
</evidence>
<keyword evidence="4 9" id="KW-0812">Transmembrane</keyword>
<evidence type="ECO:0000256" key="7">
    <source>
        <dbReference type="ARBA" id="ARBA00023251"/>
    </source>
</evidence>
<dbReference type="Gene3D" id="1.20.1250.20">
    <property type="entry name" value="MFS general substrate transporter like domains"/>
    <property type="match status" value="1"/>
</dbReference>
<keyword evidence="5 9" id="KW-1133">Transmembrane helix</keyword>
<feature type="transmembrane region" description="Helical" evidence="9">
    <location>
        <begin position="168"/>
        <end position="192"/>
    </location>
</feature>
<dbReference type="AlphaFoldDB" id="A0A7G1P6B4"/>
<dbReference type="Pfam" id="PF07690">
    <property type="entry name" value="MFS_1"/>
    <property type="match status" value="1"/>
</dbReference>
<evidence type="ECO:0000256" key="5">
    <source>
        <dbReference type="ARBA" id="ARBA00022989"/>
    </source>
</evidence>
<gene>
    <name evidence="11" type="ORF">GCM10017557_34540</name>
</gene>
<feature type="transmembrane region" description="Helical" evidence="9">
    <location>
        <begin position="234"/>
        <end position="252"/>
    </location>
</feature>
<dbReference type="PROSITE" id="PS50850">
    <property type="entry name" value="MFS"/>
    <property type="match status" value="1"/>
</dbReference>
<evidence type="ECO:0000259" key="10">
    <source>
        <dbReference type="PROSITE" id="PS50850"/>
    </source>
</evidence>
<evidence type="ECO:0000256" key="3">
    <source>
        <dbReference type="ARBA" id="ARBA00022475"/>
    </source>
</evidence>
<feature type="transmembrane region" description="Helical" evidence="9">
    <location>
        <begin position="83"/>
        <end position="101"/>
    </location>
</feature>
<dbReference type="InterPro" id="IPR036259">
    <property type="entry name" value="MFS_trans_sf"/>
</dbReference>
<feature type="transmembrane region" description="Helical" evidence="9">
    <location>
        <begin position="307"/>
        <end position="324"/>
    </location>
</feature>
<evidence type="ECO:0000256" key="9">
    <source>
        <dbReference type="SAM" id="Phobius"/>
    </source>
</evidence>
<protein>
    <submittedName>
        <fullName evidence="11">MFS transporter</fullName>
    </submittedName>
</protein>
<dbReference type="PANTHER" id="PTHR42718">
    <property type="entry name" value="MAJOR FACILITATOR SUPERFAMILY MULTIDRUG TRANSPORTER MFSC"/>
    <property type="match status" value="1"/>
</dbReference>
<keyword evidence="12" id="KW-1185">Reference proteome</keyword>
<feature type="transmembrane region" description="Helical" evidence="9">
    <location>
        <begin position="336"/>
        <end position="355"/>
    </location>
</feature>
<feature type="transmembrane region" description="Helical" evidence="9">
    <location>
        <begin position="361"/>
        <end position="379"/>
    </location>
</feature>
<dbReference type="NCBIfam" id="TIGR00711">
    <property type="entry name" value="efflux_EmrB"/>
    <property type="match status" value="1"/>
</dbReference>
<feature type="transmembrane region" description="Helical" evidence="9">
    <location>
        <begin position="482"/>
        <end position="509"/>
    </location>
</feature>
<reference evidence="11 12" key="1">
    <citation type="journal article" date="2014" name="Int. J. Syst. Evol. Microbiol.">
        <title>Complete genome sequence of Corynebacterium casei LMG S-19264T (=DSM 44701T), isolated from a smear-ripened cheese.</title>
        <authorList>
            <consortium name="US DOE Joint Genome Institute (JGI-PGF)"/>
            <person name="Walter F."/>
            <person name="Albersmeier A."/>
            <person name="Kalinowski J."/>
            <person name="Ruckert C."/>
        </authorList>
    </citation>
    <scope>NUCLEOTIDE SEQUENCE [LARGE SCALE GENOMIC DNA]</scope>
    <source>
        <strain evidence="11 12">JCM 4677</strain>
    </source>
</reference>
<dbReference type="SUPFAM" id="SSF103473">
    <property type="entry name" value="MFS general substrate transporter"/>
    <property type="match status" value="1"/>
</dbReference>
<dbReference type="EMBL" id="AP023440">
    <property type="protein sequence ID" value="BCL28595.1"/>
    <property type="molecule type" value="Genomic_DNA"/>
</dbReference>
<dbReference type="KEGG" id="sgm:GCM10017557_34540"/>
<keyword evidence="2" id="KW-0813">Transport</keyword>
<accession>A0A7G1P6B4</accession>
<dbReference type="PANTHER" id="PTHR42718:SF42">
    <property type="entry name" value="EXPORT PROTEIN"/>
    <property type="match status" value="1"/>
</dbReference>
<dbReference type="GO" id="GO:0005886">
    <property type="term" value="C:plasma membrane"/>
    <property type="evidence" value="ECO:0007669"/>
    <property type="project" value="UniProtKB-SubCell"/>
</dbReference>
<evidence type="ECO:0000256" key="1">
    <source>
        <dbReference type="ARBA" id="ARBA00004651"/>
    </source>
</evidence>
<feature type="transmembrane region" description="Helical" evidence="9">
    <location>
        <begin position="16"/>
        <end position="39"/>
    </location>
</feature>
<organism evidence="11 12">
    <name type="scientific">Streptomyces aurantiacus</name>
    <dbReference type="NCBI Taxonomy" id="47760"/>
    <lineage>
        <taxon>Bacteria</taxon>
        <taxon>Bacillati</taxon>
        <taxon>Actinomycetota</taxon>
        <taxon>Actinomycetes</taxon>
        <taxon>Kitasatosporales</taxon>
        <taxon>Streptomycetaceae</taxon>
        <taxon>Streptomyces</taxon>
        <taxon>Streptomyces aurantiacus group</taxon>
    </lineage>
</organism>
<evidence type="ECO:0000313" key="11">
    <source>
        <dbReference type="EMBL" id="BCL28595.1"/>
    </source>
</evidence>
<proteinExistence type="predicted"/>
<dbReference type="Proteomes" id="UP000516444">
    <property type="component" value="Chromosome"/>
</dbReference>
<dbReference type="InterPro" id="IPR005829">
    <property type="entry name" value="Sugar_transporter_CS"/>
</dbReference>
<dbReference type="CDD" id="cd17321">
    <property type="entry name" value="MFS_MMR_MDR_like"/>
    <property type="match status" value="1"/>
</dbReference>
<feature type="transmembrane region" description="Helical" evidence="9">
    <location>
        <begin position="107"/>
        <end position="129"/>
    </location>
</feature>
<keyword evidence="7" id="KW-0046">Antibiotic resistance</keyword>
<comment type="subcellular location">
    <subcellularLocation>
        <location evidence="1">Cell membrane</location>
        <topology evidence="1">Multi-pass membrane protein</topology>
    </subcellularLocation>
</comment>
<sequence>MNGALSGDAPVRGRGLVMTVLGCCFLMVMMDNTILNVALQTIQEDVGATNAELQWALDSYILFYAALMFSSGILADAFGRRRVLVIGLIVFGVASTFAGFADTPEELIIWRGVMGVAGSVVPPATLAVINDIFAPEERGKAIGIWSALGGVSIALGPIAGGFLLEHFWWGSVFLINVPIAAACAIFLLVVVAESRSATRARIDVIGVLLSIAGIGALVYGVIRGGETNDWTSGEVLGAIVGGVLLMTVFVLFESRTTEPALDVKLFRNRSFAAGTASLALSFFALTGGTFLMVFYVQAIRGHTPLELGLILLPVAVGAVVSAVLSNPLTKRFGPKAVVTTGLLMLALSFAGQVGIDAGTALWWYEVLLGISGFGLGLVMGTTTTTTMNVVAPEQAAIGAGVNNTLRQIGAALGVAVLGSILSVWYRDEMDGAVDVLPEGVRETASESLGGTMAATRQLQETGPLPAGAREQLPGLLATAREAYLSAMHVSFGVATGALALAAVVAMVWLPGRINRPEGADAAEQPGSADSPAQAAR</sequence>
<dbReference type="GO" id="GO:0046677">
    <property type="term" value="P:response to antibiotic"/>
    <property type="evidence" value="ECO:0007669"/>
    <property type="project" value="UniProtKB-KW"/>
</dbReference>
<dbReference type="PROSITE" id="PS00216">
    <property type="entry name" value="SUGAR_TRANSPORT_1"/>
    <property type="match status" value="1"/>
</dbReference>
<feature type="transmembrane region" description="Helical" evidence="9">
    <location>
        <begin position="408"/>
        <end position="425"/>
    </location>
</feature>
<dbReference type="InterPro" id="IPR011701">
    <property type="entry name" value="MFS"/>
</dbReference>
<name>A0A7G1P6B4_9ACTN</name>
<evidence type="ECO:0000313" key="12">
    <source>
        <dbReference type="Proteomes" id="UP000516444"/>
    </source>
</evidence>
<dbReference type="Gene3D" id="1.20.1720.10">
    <property type="entry name" value="Multidrug resistance protein D"/>
    <property type="match status" value="1"/>
</dbReference>
<keyword evidence="3" id="KW-1003">Cell membrane</keyword>
<dbReference type="InterPro" id="IPR004638">
    <property type="entry name" value="EmrB-like"/>
</dbReference>
<feature type="region of interest" description="Disordered" evidence="8">
    <location>
        <begin position="516"/>
        <end position="536"/>
    </location>
</feature>
<feature type="domain" description="Major facilitator superfamily (MFS) profile" evidence="10">
    <location>
        <begin position="17"/>
        <end position="513"/>
    </location>
</feature>
<evidence type="ECO:0000256" key="2">
    <source>
        <dbReference type="ARBA" id="ARBA00022448"/>
    </source>
</evidence>
<feature type="transmembrane region" description="Helical" evidence="9">
    <location>
        <begin position="273"/>
        <end position="295"/>
    </location>
</feature>
<feature type="transmembrane region" description="Helical" evidence="9">
    <location>
        <begin position="59"/>
        <end position="78"/>
    </location>
</feature>
<feature type="transmembrane region" description="Helical" evidence="9">
    <location>
        <begin position="141"/>
        <end position="162"/>
    </location>
</feature>
<dbReference type="GO" id="GO:0022857">
    <property type="term" value="F:transmembrane transporter activity"/>
    <property type="evidence" value="ECO:0007669"/>
    <property type="project" value="InterPro"/>
</dbReference>
<keyword evidence="6 9" id="KW-0472">Membrane</keyword>
<feature type="transmembrane region" description="Helical" evidence="9">
    <location>
        <begin position="204"/>
        <end position="222"/>
    </location>
</feature>
<evidence type="ECO:0000256" key="6">
    <source>
        <dbReference type="ARBA" id="ARBA00023136"/>
    </source>
</evidence>
<evidence type="ECO:0000256" key="4">
    <source>
        <dbReference type="ARBA" id="ARBA00022692"/>
    </source>
</evidence>